<feature type="region of interest" description="Disordered" evidence="2">
    <location>
        <begin position="1"/>
        <end position="35"/>
    </location>
</feature>
<reference evidence="5" key="2">
    <citation type="submission" date="2020-05" db="UniProtKB">
        <authorList>
            <consortium name="EnsemblMetazoa"/>
        </authorList>
    </citation>
    <scope>IDENTIFICATION</scope>
    <source>
        <strain evidence="5">JHB</strain>
    </source>
</reference>
<sequence length="828" mass="93398">MAMRRPRVKVAANLAIRRPAKPTSSGAGSGDVKPGDAVAAVKVESVKRESAAIAVAEAPEAEVTPEAVEPPTGDVDSGDVPTKAEVLGSVGEGKSAQDADQSTFKFPNPVEEPPRIMTPAPTPQSPLEVNTDEPHSPKKLDSKFAYINALNSPRKRIRTESMTSNKSYSDVSLKSRKTIKQEVSQKASDARRDLRKRLNNIQNIDKQSLTMFDMIYYNPVKNPMKSPALSKKGSLENIPNTVGRESRGVSKSRSPTPAPTRPIPDPPKATIQMTPQLKLGPNGEMILDETSLVVENEREREMRDTLAKTEVVYMDEFSGNSGYYSRFKRTKDWAPEETIRFYRCLHTIGTDFSMMIQLFPNRSRRDLKLKFKKEERLNLMLINKALLYPKQFNIEELKQQFEEEDEQLERQREQERQQKLEAEEKLLQQKLAKKMQLNQNKSRNPKKRVSKSARVMLDGEQLVKSEPLMKEPKPRKKRRKKEVVSEARVPEEQQQQQQQVQEQRVDDPPAAVQEPVYEQKQVELYPQSFQANAEQYIVGEVQEDHMLDIASMDISIVDEESRSVYEIKAEPNVHPVLPRYETLRADQFANVPNVVTIQNLDDQSQTTMIYQEPTVTTTAEPVDQGLDSIEAKYYGACDVVYFPMPVDAPVAHPVKTEPSYSRRAPSPALQYDLHPVLAPAAYREPEPPAAVEPETYEESEPETFDHQASPSPPPEVPSKVEQVEKQEQLPAQEVEDTPEEDYGAVDEGEVGEKQEEEEPEEPRGLGPLEDIDINSLVLVESQDTQNPGRTIYEIYVADPDTGKLSEKPLDVPDDVIENIRSILEVGED</sequence>
<dbReference type="InterPro" id="IPR039467">
    <property type="entry name" value="TFIIIB_B''_Myb"/>
</dbReference>
<gene>
    <name evidence="5" type="primary">6032464</name>
    <name evidence="4" type="ORF">CpipJ_CPIJ001573</name>
</gene>
<dbReference type="eggNOG" id="KOG2009">
    <property type="taxonomic scope" value="Eukaryota"/>
</dbReference>
<dbReference type="OrthoDB" id="272624at2759"/>
<dbReference type="KEGG" id="cqu:CpipJ_CPIJ001573"/>
<dbReference type="EnsemblMetazoa" id="CPIJ001573-RA">
    <property type="protein sequence ID" value="CPIJ001573-PA"/>
    <property type="gene ID" value="CPIJ001573"/>
</dbReference>
<feature type="region of interest" description="Disordered" evidence="2">
    <location>
        <begin position="57"/>
        <end position="140"/>
    </location>
</feature>
<dbReference type="InterPro" id="IPR001005">
    <property type="entry name" value="SANT/Myb"/>
</dbReference>
<dbReference type="STRING" id="7176.B0W2X3"/>
<keyword evidence="6" id="KW-1185">Reference proteome</keyword>
<dbReference type="VEuPathDB" id="VectorBase:CQUJHB013609"/>
<evidence type="ECO:0000256" key="2">
    <source>
        <dbReference type="SAM" id="MobiDB-lite"/>
    </source>
</evidence>
<dbReference type="Pfam" id="PF15963">
    <property type="entry name" value="Myb_DNA-bind_7"/>
    <property type="match status" value="1"/>
</dbReference>
<feature type="region of interest" description="Disordered" evidence="2">
    <location>
        <begin position="685"/>
        <end position="770"/>
    </location>
</feature>
<dbReference type="SUPFAM" id="SSF46689">
    <property type="entry name" value="Homeodomain-like"/>
    <property type="match status" value="1"/>
</dbReference>
<dbReference type="PANTHER" id="PTHR22929:SF0">
    <property type="entry name" value="TRANSCRIPTION FACTOR TFIIIB COMPONENT B'' HOMOLOG"/>
    <property type="match status" value="1"/>
</dbReference>
<evidence type="ECO:0000259" key="3">
    <source>
        <dbReference type="SMART" id="SM00717"/>
    </source>
</evidence>
<evidence type="ECO:0000313" key="4">
    <source>
        <dbReference type="EMBL" id="EDS30332.1"/>
    </source>
</evidence>
<name>B0W2X3_CULQU</name>
<evidence type="ECO:0000313" key="5">
    <source>
        <dbReference type="EnsemblMetazoa" id="CPIJ001573-PA"/>
    </source>
</evidence>
<organism>
    <name type="scientific">Culex quinquefasciatus</name>
    <name type="common">Southern house mosquito</name>
    <name type="synonym">Culex pungens</name>
    <dbReference type="NCBI Taxonomy" id="7176"/>
    <lineage>
        <taxon>Eukaryota</taxon>
        <taxon>Metazoa</taxon>
        <taxon>Ecdysozoa</taxon>
        <taxon>Arthropoda</taxon>
        <taxon>Hexapoda</taxon>
        <taxon>Insecta</taxon>
        <taxon>Pterygota</taxon>
        <taxon>Neoptera</taxon>
        <taxon>Endopterygota</taxon>
        <taxon>Diptera</taxon>
        <taxon>Nematocera</taxon>
        <taxon>Culicoidea</taxon>
        <taxon>Culicidae</taxon>
        <taxon>Culicinae</taxon>
        <taxon>Culicini</taxon>
        <taxon>Culex</taxon>
        <taxon>Culex</taxon>
    </lineage>
</organism>
<proteinExistence type="predicted"/>
<feature type="region of interest" description="Disordered" evidence="2">
    <location>
        <begin position="230"/>
        <end position="271"/>
    </location>
</feature>
<feature type="region of interest" description="Disordered" evidence="2">
    <location>
        <begin position="434"/>
        <end position="510"/>
    </location>
</feature>
<dbReference type="InterPro" id="IPR009057">
    <property type="entry name" value="Homeodomain-like_sf"/>
</dbReference>
<evidence type="ECO:0000256" key="1">
    <source>
        <dbReference type="ARBA" id="ARBA00004123"/>
    </source>
</evidence>
<feature type="compositionally biased region" description="Low complexity" evidence="2">
    <location>
        <begin position="492"/>
        <end position="502"/>
    </location>
</feature>
<dbReference type="VEuPathDB" id="VectorBase:CPIJ001573"/>
<feature type="compositionally biased region" description="Acidic residues" evidence="2">
    <location>
        <begin position="733"/>
        <end position="760"/>
    </location>
</feature>
<dbReference type="HOGENOM" id="CLU_342324_0_0_1"/>
<feature type="compositionally biased region" description="Basic and acidic residues" evidence="2">
    <location>
        <begin position="461"/>
        <end position="472"/>
    </location>
</feature>
<accession>B0W2X3</accession>
<reference evidence="4" key="1">
    <citation type="submission" date="2007-03" db="EMBL/GenBank/DDBJ databases">
        <title>Annotation of Culex pipiens quinquefasciatus.</title>
        <authorList>
            <consortium name="The Broad Institute Genome Sequencing Platform"/>
            <person name="Atkinson P.W."/>
            <person name="Hemingway J."/>
            <person name="Christensen B.M."/>
            <person name="Higgs S."/>
            <person name="Kodira C."/>
            <person name="Hannick L."/>
            <person name="Megy K."/>
            <person name="O'Leary S."/>
            <person name="Pearson M."/>
            <person name="Haas B.J."/>
            <person name="Mauceli E."/>
            <person name="Wortman J.R."/>
            <person name="Lee N.H."/>
            <person name="Guigo R."/>
            <person name="Stanke M."/>
            <person name="Alvarado L."/>
            <person name="Amedeo P."/>
            <person name="Antoine C.H."/>
            <person name="Arensburger P."/>
            <person name="Bidwell S.L."/>
            <person name="Crawford M."/>
            <person name="Camaro F."/>
            <person name="Devon K."/>
            <person name="Engels R."/>
            <person name="Hammond M."/>
            <person name="Howarth C."/>
            <person name="Koehrsen M."/>
            <person name="Lawson D."/>
            <person name="Montgomery P."/>
            <person name="Nene V."/>
            <person name="Nusbaum C."/>
            <person name="Puiu D."/>
            <person name="Romero-Severson J."/>
            <person name="Severson D.W."/>
            <person name="Shumway M."/>
            <person name="Sisk P."/>
            <person name="Stolte C."/>
            <person name="Zeng Q."/>
            <person name="Eisenstadt E."/>
            <person name="Fraser-Liggett C."/>
            <person name="Strausberg R."/>
            <person name="Galagan J."/>
            <person name="Birren B."/>
            <person name="Collins F.H."/>
        </authorList>
    </citation>
    <scope>NUCLEOTIDE SEQUENCE [LARGE SCALE GENOMIC DNA]</scope>
    <source>
        <strain evidence="4">JHB</strain>
    </source>
</reference>
<dbReference type="EMBL" id="DS231829">
    <property type="protein sequence ID" value="EDS30332.1"/>
    <property type="molecule type" value="Genomic_DNA"/>
</dbReference>
<comment type="subcellular location">
    <subcellularLocation>
        <location evidence="1">Nucleus</location>
    </subcellularLocation>
</comment>
<dbReference type="PANTHER" id="PTHR22929">
    <property type="entry name" value="RNA POLYMERASE III TRANSCRIPTION INITIATION FACTOR B"/>
    <property type="match status" value="1"/>
</dbReference>
<dbReference type="GO" id="GO:0005634">
    <property type="term" value="C:nucleus"/>
    <property type="evidence" value="ECO:0007669"/>
    <property type="project" value="UniProtKB-SubCell"/>
</dbReference>
<feature type="domain" description="Myb-like" evidence="3">
    <location>
        <begin position="329"/>
        <end position="377"/>
    </location>
</feature>
<dbReference type="Proteomes" id="UP000002320">
    <property type="component" value="Unassembled WGS sequence"/>
</dbReference>
<dbReference type="OMA" id="NPVKNPM"/>
<feature type="compositionally biased region" description="Pro residues" evidence="2">
    <location>
        <begin position="256"/>
        <end position="267"/>
    </location>
</feature>
<evidence type="ECO:0000313" key="6">
    <source>
        <dbReference type="Proteomes" id="UP000002320"/>
    </source>
</evidence>
<feature type="compositionally biased region" description="Low complexity" evidence="2">
    <location>
        <begin position="57"/>
        <end position="71"/>
    </location>
</feature>
<dbReference type="GO" id="GO:0000126">
    <property type="term" value="C:transcription factor TFIIIB complex"/>
    <property type="evidence" value="ECO:0007669"/>
    <property type="project" value="TreeGrafter"/>
</dbReference>
<dbReference type="SMART" id="SM00717">
    <property type="entry name" value="SANT"/>
    <property type="match status" value="1"/>
</dbReference>
<dbReference type="GO" id="GO:0001156">
    <property type="term" value="F:TFIIIC-class transcription factor complex binding"/>
    <property type="evidence" value="ECO:0007669"/>
    <property type="project" value="TreeGrafter"/>
</dbReference>
<protein>
    <recommendedName>
        <fullName evidence="3">Myb-like domain-containing protein</fullName>
    </recommendedName>
</protein>
<dbReference type="GO" id="GO:0070898">
    <property type="term" value="P:RNA polymerase III preinitiation complex assembly"/>
    <property type="evidence" value="ECO:0007669"/>
    <property type="project" value="TreeGrafter"/>
</dbReference>
<dbReference type="AlphaFoldDB" id="B0W2X3"/>
<dbReference type="InParanoid" id="B0W2X3"/>
<feature type="compositionally biased region" description="Basic and acidic residues" evidence="2">
    <location>
        <begin position="482"/>
        <end position="491"/>
    </location>
</feature>